<evidence type="ECO:0000313" key="9">
    <source>
        <dbReference type="EMBL" id="GAA2100242.1"/>
    </source>
</evidence>
<keyword evidence="6" id="KW-0812">Transmembrane</keyword>
<feature type="transmembrane region" description="Helical" evidence="6">
    <location>
        <begin position="413"/>
        <end position="434"/>
    </location>
</feature>
<name>A0ABN2WVZ2_9ACTN</name>
<feature type="region of interest" description="Disordered" evidence="5">
    <location>
        <begin position="319"/>
        <end position="411"/>
    </location>
</feature>
<comment type="caution">
    <text evidence="9">The sequence shown here is derived from an EMBL/GenBank/DDBJ whole genome shotgun (WGS) entry which is preliminary data.</text>
</comment>
<keyword evidence="6" id="KW-0472">Membrane</keyword>
<evidence type="ECO:0000256" key="6">
    <source>
        <dbReference type="SAM" id="Phobius"/>
    </source>
</evidence>
<dbReference type="EMBL" id="BAAANS010000020">
    <property type="protein sequence ID" value="GAA2100242.1"/>
    <property type="molecule type" value="Genomic_DNA"/>
</dbReference>
<feature type="signal peptide" evidence="7">
    <location>
        <begin position="1"/>
        <end position="29"/>
    </location>
</feature>
<proteinExistence type="predicted"/>
<dbReference type="Proteomes" id="UP001500897">
    <property type="component" value="Unassembled WGS sequence"/>
</dbReference>
<feature type="compositionally biased region" description="Low complexity" evidence="5">
    <location>
        <begin position="326"/>
        <end position="391"/>
    </location>
</feature>
<evidence type="ECO:0000256" key="1">
    <source>
        <dbReference type="ARBA" id="ARBA00022512"/>
    </source>
</evidence>
<evidence type="ECO:0000256" key="2">
    <source>
        <dbReference type="ARBA" id="ARBA00022525"/>
    </source>
</evidence>
<feature type="chain" id="PRO_5046058343" description="Gram-positive cocci surface proteins LPxTG domain-containing protein" evidence="7">
    <location>
        <begin position="30"/>
        <end position="443"/>
    </location>
</feature>
<protein>
    <recommendedName>
        <fullName evidence="8">Gram-positive cocci surface proteins LPxTG domain-containing protein</fullName>
    </recommendedName>
</protein>
<accession>A0ABN2WVZ2</accession>
<evidence type="ECO:0000256" key="4">
    <source>
        <dbReference type="ARBA" id="ARBA00023088"/>
    </source>
</evidence>
<dbReference type="Pfam" id="PF20597">
    <property type="entry name" value="pAdhesive_15"/>
    <property type="match status" value="1"/>
</dbReference>
<organism evidence="9 10">
    <name type="scientific">Kitasatospora saccharophila</name>
    <dbReference type="NCBI Taxonomy" id="407973"/>
    <lineage>
        <taxon>Bacteria</taxon>
        <taxon>Bacillati</taxon>
        <taxon>Actinomycetota</taxon>
        <taxon>Actinomycetes</taxon>
        <taxon>Kitasatosporales</taxon>
        <taxon>Streptomycetaceae</taxon>
        <taxon>Kitasatospora</taxon>
    </lineage>
</organism>
<evidence type="ECO:0000256" key="5">
    <source>
        <dbReference type="SAM" id="MobiDB-lite"/>
    </source>
</evidence>
<evidence type="ECO:0000259" key="8">
    <source>
        <dbReference type="PROSITE" id="PS50847"/>
    </source>
</evidence>
<keyword evidence="3 7" id="KW-0732">Signal</keyword>
<dbReference type="NCBIfam" id="TIGR04215">
    <property type="entry name" value="choice_anch_A"/>
    <property type="match status" value="1"/>
</dbReference>
<dbReference type="InterPro" id="IPR026588">
    <property type="entry name" value="Choice_anch_A"/>
</dbReference>
<keyword evidence="6" id="KW-1133">Transmembrane helix</keyword>
<dbReference type="InterPro" id="IPR019931">
    <property type="entry name" value="LPXTG_anchor"/>
</dbReference>
<keyword evidence="4" id="KW-0572">Peptidoglycan-anchor</keyword>
<evidence type="ECO:0000313" key="10">
    <source>
        <dbReference type="Proteomes" id="UP001500897"/>
    </source>
</evidence>
<sequence>MRKSISAAAVALGGSLALAALVVPTAATAAPTTGSTCFDLGVAGKYGEFIEGNDTHSPDAEGAVAVGGDADFSGGFTVGNELASAEVAALPGGRSLVVGGDLITSKIVDGKLVKGLTKTMKGTGVYAGSKIGEGNLEGVSKGASPIDFAKEFANLRNVSAALAKTTGSAPVPNKEDGAQLDFVGTDADQNVFTVDAAVLQGYREIRINVPVGSTTIINVTGGSYDQNKNPTTGFMIWDHAKKAYVLDDKLQSADGGAERAKLLWNFPTATSVTKRSGNAWPGSVLAPNAAFDLGTGGPVNGSVWAKSLTGSGGAETHHFPFTGCLPGTTTPSESPKPSESATTPGGTESPAPSGSATAPGGGESSTPGGSESPKPGGSAGATPSPSASHTGSTGGGSNGNSGGGLAFTGADGILPLTIGGLVILGAGGGIVYAARRKKANDAS</sequence>
<gene>
    <name evidence="9" type="ORF">GCM10009759_32870</name>
</gene>
<keyword evidence="1" id="KW-0134">Cell wall</keyword>
<reference evidence="9 10" key="1">
    <citation type="journal article" date="2019" name="Int. J. Syst. Evol. Microbiol.">
        <title>The Global Catalogue of Microorganisms (GCM) 10K type strain sequencing project: providing services to taxonomists for standard genome sequencing and annotation.</title>
        <authorList>
            <consortium name="The Broad Institute Genomics Platform"/>
            <consortium name="The Broad Institute Genome Sequencing Center for Infectious Disease"/>
            <person name="Wu L."/>
            <person name="Ma J."/>
        </authorList>
    </citation>
    <scope>NUCLEOTIDE SEQUENCE [LARGE SCALE GENOMIC DNA]</scope>
    <source>
        <strain evidence="9 10">JCM 14559</strain>
    </source>
</reference>
<evidence type="ECO:0000256" key="3">
    <source>
        <dbReference type="ARBA" id="ARBA00022729"/>
    </source>
</evidence>
<keyword evidence="10" id="KW-1185">Reference proteome</keyword>
<evidence type="ECO:0000256" key="7">
    <source>
        <dbReference type="SAM" id="SignalP"/>
    </source>
</evidence>
<feature type="domain" description="Gram-positive cocci surface proteins LPxTG" evidence="8">
    <location>
        <begin position="405"/>
        <end position="443"/>
    </location>
</feature>
<feature type="compositionally biased region" description="Gly residues" evidence="5">
    <location>
        <begin position="392"/>
        <end position="406"/>
    </location>
</feature>
<dbReference type="RefSeq" id="WP_344552882.1">
    <property type="nucleotide sequence ID" value="NZ_BAAANS010000020.1"/>
</dbReference>
<keyword evidence="2" id="KW-0964">Secreted</keyword>
<dbReference type="PROSITE" id="PS50847">
    <property type="entry name" value="GRAM_POS_ANCHORING"/>
    <property type="match status" value="1"/>
</dbReference>